<gene>
    <name evidence="2" type="ORF">C8N45_10262</name>
</gene>
<organism evidence="2 3">
    <name type="scientific">Yoonia sediminilitoris</name>
    <dbReference type="NCBI Taxonomy" id="1286148"/>
    <lineage>
        <taxon>Bacteria</taxon>
        <taxon>Pseudomonadati</taxon>
        <taxon>Pseudomonadota</taxon>
        <taxon>Alphaproteobacteria</taxon>
        <taxon>Rhodobacterales</taxon>
        <taxon>Paracoccaceae</taxon>
        <taxon>Yoonia</taxon>
    </lineage>
</organism>
<dbReference type="RefSeq" id="WP_133175942.1">
    <property type="nucleotide sequence ID" value="NZ_QBUD01000002.1"/>
</dbReference>
<keyword evidence="3" id="KW-1185">Reference proteome</keyword>
<comment type="caution">
    <text evidence="2">The sequence shown here is derived from an EMBL/GenBank/DDBJ whole genome shotgun (WGS) entry which is preliminary data.</text>
</comment>
<name>A0A2T6KLF9_9RHOB</name>
<evidence type="ECO:0000256" key="1">
    <source>
        <dbReference type="SAM" id="Phobius"/>
    </source>
</evidence>
<sequence length="182" mass="19389">MNRLRSYLAVPLVRMGVWVLMLLLVLIIAGERGVWAPARSDHAAAKAQLIALQSARAQLQARVDAIAPYSQAETALSVLEVKLAAPIDRSGVVEILADVSTAANTQIIHGANTFGQSRGAVRPVLQDLTVEGSYGEIADFLTRLGQVDTLTLLRRAEFSTNADGTLVRVQLKLMTLSSGASG</sequence>
<accession>A0A2T6KLF9</accession>
<keyword evidence="1" id="KW-0472">Membrane</keyword>
<dbReference type="AlphaFoldDB" id="A0A2T6KLF9"/>
<keyword evidence="1" id="KW-0812">Transmembrane</keyword>
<evidence type="ECO:0008006" key="4">
    <source>
        <dbReference type="Google" id="ProtNLM"/>
    </source>
</evidence>
<dbReference type="Proteomes" id="UP000244523">
    <property type="component" value="Unassembled WGS sequence"/>
</dbReference>
<evidence type="ECO:0000313" key="2">
    <source>
        <dbReference type="EMBL" id="PUB17052.1"/>
    </source>
</evidence>
<dbReference type="EMBL" id="QBUD01000002">
    <property type="protein sequence ID" value="PUB17052.1"/>
    <property type="molecule type" value="Genomic_DNA"/>
</dbReference>
<protein>
    <recommendedName>
        <fullName evidence="4">Type II secretion system (T2SS) protein M subtype b</fullName>
    </recommendedName>
</protein>
<reference evidence="2 3" key="1">
    <citation type="submission" date="2018-04" db="EMBL/GenBank/DDBJ databases">
        <title>Genomic Encyclopedia of Archaeal and Bacterial Type Strains, Phase II (KMG-II): from individual species to whole genera.</title>
        <authorList>
            <person name="Goeker M."/>
        </authorList>
    </citation>
    <scope>NUCLEOTIDE SEQUENCE [LARGE SCALE GENOMIC DNA]</scope>
    <source>
        <strain evidence="2 3">DSM 29955</strain>
    </source>
</reference>
<feature type="transmembrane region" description="Helical" evidence="1">
    <location>
        <begin position="6"/>
        <end position="29"/>
    </location>
</feature>
<evidence type="ECO:0000313" key="3">
    <source>
        <dbReference type="Proteomes" id="UP000244523"/>
    </source>
</evidence>
<proteinExistence type="predicted"/>
<keyword evidence="1" id="KW-1133">Transmembrane helix</keyword>